<reference evidence="6 7" key="1">
    <citation type="submission" date="2024-06" db="EMBL/GenBank/DDBJ databases">
        <title>The Natural Products Discovery Center: Release of the First 8490 Sequenced Strains for Exploring Actinobacteria Biosynthetic Diversity.</title>
        <authorList>
            <person name="Kalkreuter E."/>
            <person name="Kautsar S.A."/>
            <person name="Yang D."/>
            <person name="Bader C.D."/>
            <person name="Teijaro C.N."/>
            <person name="Fluegel L."/>
            <person name="Davis C.M."/>
            <person name="Simpson J.R."/>
            <person name="Lauterbach L."/>
            <person name="Steele A.D."/>
            <person name="Gui C."/>
            <person name="Meng S."/>
            <person name="Li G."/>
            <person name="Viehrig K."/>
            <person name="Ye F."/>
            <person name="Su P."/>
            <person name="Kiefer A.F."/>
            <person name="Nichols A."/>
            <person name="Cepeda A.J."/>
            <person name="Yan W."/>
            <person name="Fan B."/>
            <person name="Jiang Y."/>
            <person name="Adhikari A."/>
            <person name="Zheng C.-J."/>
            <person name="Schuster L."/>
            <person name="Cowan T.M."/>
            <person name="Smanski M.J."/>
            <person name="Chevrette M.G."/>
            <person name="De Carvalho L.P.S."/>
            <person name="Shen B."/>
        </authorList>
    </citation>
    <scope>NUCLEOTIDE SEQUENCE [LARGE SCALE GENOMIC DNA]</scope>
    <source>
        <strain evidence="6 7">NPDC000632</strain>
    </source>
</reference>
<gene>
    <name evidence="6" type="ORF">ABT322_23055</name>
</gene>
<keyword evidence="3" id="KW-0804">Transcription</keyword>
<evidence type="ECO:0000259" key="5">
    <source>
        <dbReference type="PROSITE" id="PS50977"/>
    </source>
</evidence>
<evidence type="ECO:0000256" key="4">
    <source>
        <dbReference type="PROSITE-ProRule" id="PRU00335"/>
    </source>
</evidence>
<evidence type="ECO:0000313" key="7">
    <source>
        <dbReference type="Proteomes" id="UP001490330"/>
    </source>
</evidence>
<evidence type="ECO:0000256" key="3">
    <source>
        <dbReference type="ARBA" id="ARBA00023163"/>
    </source>
</evidence>
<proteinExistence type="predicted"/>
<name>A0ABV1VJ84_9ACTN</name>
<dbReference type="InterPro" id="IPR001647">
    <property type="entry name" value="HTH_TetR"/>
</dbReference>
<dbReference type="SUPFAM" id="SSF48498">
    <property type="entry name" value="Tetracyclin repressor-like, C-terminal domain"/>
    <property type="match status" value="1"/>
</dbReference>
<accession>A0ABV1VJ84</accession>
<evidence type="ECO:0000256" key="2">
    <source>
        <dbReference type="ARBA" id="ARBA00023125"/>
    </source>
</evidence>
<dbReference type="InterPro" id="IPR050109">
    <property type="entry name" value="HTH-type_TetR-like_transc_reg"/>
</dbReference>
<dbReference type="Pfam" id="PF00440">
    <property type="entry name" value="TetR_N"/>
    <property type="match status" value="1"/>
</dbReference>
<dbReference type="PRINTS" id="PR00455">
    <property type="entry name" value="HTHTETR"/>
</dbReference>
<dbReference type="Gene3D" id="1.10.357.10">
    <property type="entry name" value="Tetracycline Repressor, domain 2"/>
    <property type="match status" value="1"/>
</dbReference>
<keyword evidence="2 4" id="KW-0238">DNA-binding</keyword>
<dbReference type="EMBL" id="JBEPCV010000023">
    <property type="protein sequence ID" value="MER6906566.1"/>
    <property type="molecule type" value="Genomic_DNA"/>
</dbReference>
<dbReference type="InterPro" id="IPR009057">
    <property type="entry name" value="Homeodomain-like_sf"/>
</dbReference>
<keyword evidence="1" id="KW-0805">Transcription regulation</keyword>
<evidence type="ECO:0000313" key="6">
    <source>
        <dbReference type="EMBL" id="MER6906566.1"/>
    </source>
</evidence>
<comment type="caution">
    <text evidence="6">The sequence shown here is derived from an EMBL/GenBank/DDBJ whole genome shotgun (WGS) entry which is preliminary data.</text>
</comment>
<dbReference type="InterPro" id="IPR036271">
    <property type="entry name" value="Tet_transcr_reg_TetR-rel_C_sf"/>
</dbReference>
<dbReference type="SUPFAM" id="SSF46689">
    <property type="entry name" value="Homeodomain-like"/>
    <property type="match status" value="1"/>
</dbReference>
<evidence type="ECO:0000256" key="1">
    <source>
        <dbReference type="ARBA" id="ARBA00023015"/>
    </source>
</evidence>
<keyword evidence="7" id="KW-1185">Reference proteome</keyword>
<dbReference type="Proteomes" id="UP001490330">
    <property type="component" value="Unassembled WGS sequence"/>
</dbReference>
<dbReference type="PROSITE" id="PS50977">
    <property type="entry name" value="HTH_TETR_2"/>
    <property type="match status" value="1"/>
</dbReference>
<feature type="DNA-binding region" description="H-T-H motif" evidence="4">
    <location>
        <begin position="41"/>
        <end position="60"/>
    </location>
</feature>
<dbReference type="PANTHER" id="PTHR30055">
    <property type="entry name" value="HTH-TYPE TRANSCRIPTIONAL REGULATOR RUTR"/>
    <property type="match status" value="1"/>
</dbReference>
<protein>
    <submittedName>
        <fullName evidence="6">TetR/AcrR family transcriptional regulator</fullName>
    </submittedName>
</protein>
<dbReference type="RefSeq" id="WP_350721447.1">
    <property type="nucleotide sequence ID" value="NZ_JBEPCO010000026.1"/>
</dbReference>
<sequence>MGTETSTTKRKRVAKPPEERRKDILDAAAEVFTRKGIADSKIEEITSLAEVSKGTFYLYFKTKDEAAAALWERHMDNFAGVGEEIVNKTDAPLDARLVDVLESLCRFALAHADLHRVLYDGAGAQAVHAATNERLISMIATAAREGVKAGEIVCERPEMMARALFHGFCGAVTDAITGFVPIAHDEVIAAAGEMTRAVFGLKGPTAA</sequence>
<organism evidence="6 7">
    <name type="scientific">Streptomyces flaveolus</name>
    <dbReference type="NCBI Taxonomy" id="67297"/>
    <lineage>
        <taxon>Bacteria</taxon>
        <taxon>Bacillati</taxon>
        <taxon>Actinomycetota</taxon>
        <taxon>Actinomycetes</taxon>
        <taxon>Kitasatosporales</taxon>
        <taxon>Streptomycetaceae</taxon>
        <taxon>Streptomyces</taxon>
    </lineage>
</organism>
<feature type="domain" description="HTH tetR-type" evidence="5">
    <location>
        <begin position="18"/>
        <end position="78"/>
    </location>
</feature>
<dbReference type="PANTHER" id="PTHR30055:SF234">
    <property type="entry name" value="HTH-TYPE TRANSCRIPTIONAL REGULATOR BETI"/>
    <property type="match status" value="1"/>
</dbReference>